<accession>A0A0R1YF14</accession>
<dbReference type="PATRIC" id="fig|1423754.3.peg.1525"/>
<proteinExistence type="predicted"/>
<comment type="caution">
    <text evidence="1">The sequence shown here is derived from an EMBL/GenBank/DDBJ whole genome shotgun (WGS) entry which is preliminary data.</text>
</comment>
<gene>
    <name evidence="1" type="ORF">FC39_GL001482</name>
</gene>
<evidence type="ECO:0000313" key="1">
    <source>
        <dbReference type="EMBL" id="KRM41080.1"/>
    </source>
</evidence>
<dbReference type="STRING" id="1423754.FC39_GL001482"/>
<dbReference type="EMBL" id="AZGI01000004">
    <property type="protein sequence ID" value="KRM41080.1"/>
    <property type="molecule type" value="Genomic_DNA"/>
</dbReference>
<sequence length="62" mass="7212">MEVKNMIEKQQIVALRNSTKTKKARPPRNNLLLSLKKDDLELSFYSSLDPEIMNKLLEKVLP</sequence>
<dbReference type="AlphaFoldDB" id="A0A0R1YF14"/>
<protein>
    <submittedName>
        <fullName evidence="1">Uncharacterized protein</fullName>
    </submittedName>
</protein>
<reference evidence="1 2" key="1">
    <citation type="journal article" date="2015" name="Genome Announc.">
        <title>Expanding the biotechnology potential of lactobacilli through comparative genomics of 213 strains and associated genera.</title>
        <authorList>
            <person name="Sun Z."/>
            <person name="Harris H.M."/>
            <person name="McCann A."/>
            <person name="Guo C."/>
            <person name="Argimon S."/>
            <person name="Zhang W."/>
            <person name="Yang X."/>
            <person name="Jeffery I.B."/>
            <person name="Cooney J.C."/>
            <person name="Kagawa T.F."/>
            <person name="Liu W."/>
            <person name="Song Y."/>
            <person name="Salvetti E."/>
            <person name="Wrobel A."/>
            <person name="Rasinkangas P."/>
            <person name="Parkhill J."/>
            <person name="Rea M.C."/>
            <person name="O'Sullivan O."/>
            <person name="Ritari J."/>
            <person name="Douillard F.P."/>
            <person name="Paul Ross R."/>
            <person name="Yang R."/>
            <person name="Briner A.E."/>
            <person name="Felis G.E."/>
            <person name="de Vos W.M."/>
            <person name="Barrangou R."/>
            <person name="Klaenhammer T.R."/>
            <person name="Caufield P.W."/>
            <person name="Cui Y."/>
            <person name="Zhang H."/>
            <person name="O'Toole P.W."/>
        </authorList>
    </citation>
    <scope>NUCLEOTIDE SEQUENCE [LARGE SCALE GENOMIC DNA]</scope>
    <source>
        <strain evidence="1 2">DSM 5661</strain>
    </source>
</reference>
<keyword evidence="2" id="KW-1185">Reference proteome</keyword>
<dbReference type="Proteomes" id="UP000051223">
    <property type="component" value="Unassembled WGS sequence"/>
</dbReference>
<evidence type="ECO:0000313" key="2">
    <source>
        <dbReference type="Proteomes" id="UP000051223"/>
    </source>
</evidence>
<name>A0A0R1YF14_9LACO</name>
<organism evidence="1 2">
    <name type="scientific">Lactobacillus hamsteri DSM 5661 = JCM 6256</name>
    <dbReference type="NCBI Taxonomy" id="1423754"/>
    <lineage>
        <taxon>Bacteria</taxon>
        <taxon>Bacillati</taxon>
        <taxon>Bacillota</taxon>
        <taxon>Bacilli</taxon>
        <taxon>Lactobacillales</taxon>
        <taxon>Lactobacillaceae</taxon>
        <taxon>Lactobacillus</taxon>
    </lineage>
</organism>
<dbReference type="eggNOG" id="ENOG5030AED">
    <property type="taxonomic scope" value="Bacteria"/>
</dbReference>